<dbReference type="EMBL" id="JAVCWF010000001">
    <property type="protein sequence ID" value="MDQ7936123.1"/>
    <property type="molecule type" value="Genomic_DNA"/>
</dbReference>
<evidence type="ECO:0000256" key="3">
    <source>
        <dbReference type="ARBA" id="ARBA00022840"/>
    </source>
</evidence>
<evidence type="ECO:0000313" key="5">
    <source>
        <dbReference type="EMBL" id="MDQ7936123.1"/>
    </source>
</evidence>
<dbReference type="InterPro" id="IPR051782">
    <property type="entry name" value="ABC_Transporter_VariousFunc"/>
</dbReference>
<keyword evidence="6" id="KW-1185">Reference proteome</keyword>
<keyword evidence="3 5" id="KW-0067">ATP-binding</keyword>
<dbReference type="InterPro" id="IPR003439">
    <property type="entry name" value="ABC_transporter-like_ATP-bd"/>
</dbReference>
<dbReference type="PROSITE" id="PS50893">
    <property type="entry name" value="ABC_TRANSPORTER_2"/>
    <property type="match status" value="1"/>
</dbReference>
<reference evidence="5 6" key="1">
    <citation type="journal article" date="2023" name="Int. J. Syst. Evol. Microbiol.">
        <title>Lactiplantibacillus brownii sp. nov., a novel psychrotolerant species isolated from sauerkraut.</title>
        <authorList>
            <person name="Heng Y.C."/>
            <person name="Silvaraju S."/>
            <person name="Lee J.K.Y."/>
            <person name="Kittelmann S."/>
        </authorList>
    </citation>
    <scope>NUCLEOTIDE SEQUENCE [LARGE SCALE GENOMIC DNA]</scope>
    <source>
        <strain evidence="5 6">WILCCON 0030</strain>
    </source>
</reference>
<dbReference type="PANTHER" id="PTHR42939:SF1">
    <property type="entry name" value="ABC TRANSPORTER ATP-BINDING PROTEIN ALBC-RELATED"/>
    <property type="match status" value="1"/>
</dbReference>
<evidence type="ECO:0000313" key="6">
    <source>
        <dbReference type="Proteomes" id="UP001227831"/>
    </source>
</evidence>
<dbReference type="Pfam" id="PF00005">
    <property type="entry name" value="ABC_tran"/>
    <property type="match status" value="1"/>
</dbReference>
<dbReference type="GO" id="GO:0005524">
    <property type="term" value="F:ATP binding"/>
    <property type="evidence" value="ECO:0007669"/>
    <property type="project" value="UniProtKB-KW"/>
</dbReference>
<name>A0ABU1A6R2_9LACO</name>
<keyword evidence="2" id="KW-0547">Nucleotide-binding</keyword>
<feature type="domain" description="ABC transporter" evidence="4">
    <location>
        <begin position="7"/>
        <end position="212"/>
    </location>
</feature>
<evidence type="ECO:0000256" key="2">
    <source>
        <dbReference type="ARBA" id="ARBA00022741"/>
    </source>
</evidence>
<evidence type="ECO:0000256" key="1">
    <source>
        <dbReference type="ARBA" id="ARBA00022448"/>
    </source>
</evidence>
<keyword evidence="1" id="KW-0813">Transport</keyword>
<dbReference type="Gene3D" id="3.40.50.300">
    <property type="entry name" value="P-loop containing nucleotide triphosphate hydrolases"/>
    <property type="match status" value="1"/>
</dbReference>
<dbReference type="InterPro" id="IPR027417">
    <property type="entry name" value="P-loop_NTPase"/>
</dbReference>
<gene>
    <name evidence="5" type="ORF">RA086_00475</name>
</gene>
<dbReference type="CDD" id="cd00267">
    <property type="entry name" value="ABC_ATPase"/>
    <property type="match status" value="1"/>
</dbReference>
<proteinExistence type="predicted"/>
<evidence type="ECO:0000259" key="4">
    <source>
        <dbReference type="PROSITE" id="PS50893"/>
    </source>
</evidence>
<dbReference type="RefSeq" id="WP_308701969.1">
    <property type="nucleotide sequence ID" value="NZ_AP027463.1"/>
</dbReference>
<comment type="caution">
    <text evidence="5">The sequence shown here is derived from an EMBL/GenBank/DDBJ whole genome shotgun (WGS) entry which is preliminary data.</text>
</comment>
<dbReference type="PANTHER" id="PTHR42939">
    <property type="entry name" value="ABC TRANSPORTER ATP-BINDING PROTEIN ALBC-RELATED"/>
    <property type="match status" value="1"/>
</dbReference>
<dbReference type="Proteomes" id="UP001227831">
    <property type="component" value="Unassembled WGS sequence"/>
</dbReference>
<organism evidence="5 6">
    <name type="scientific">Lactiplantibacillus brownii</name>
    <dbReference type="NCBI Taxonomy" id="3069269"/>
    <lineage>
        <taxon>Bacteria</taxon>
        <taxon>Bacillati</taxon>
        <taxon>Bacillota</taxon>
        <taxon>Bacilli</taxon>
        <taxon>Lactobacillales</taxon>
        <taxon>Lactobacillaceae</taxon>
        <taxon>Lactiplantibacillus</taxon>
    </lineage>
</organism>
<protein>
    <submittedName>
        <fullName evidence="5">ATP-binding cassette domain-containing protein</fullName>
    </submittedName>
</protein>
<sequence>MGNKLSIYLRNVRYKNNSLVVLKTIDINIKNFGLYQIKGPNGVGKTTFFKTLNGELFPEESNICIKNSKINIFKSNRIILFDSDFTGYLYLTPLEYIEILASVFGLNIDKPVFDSLYRSSGLSAYESYFIKDLSQGNKQKLAAILPCIFNLEFILLDESFEHMDTESKGIFLNWIKNNRAEKWIFVISHNDTFDELEPATLLLNNNGELTYAE</sequence>
<dbReference type="SUPFAM" id="SSF52540">
    <property type="entry name" value="P-loop containing nucleoside triphosphate hydrolases"/>
    <property type="match status" value="1"/>
</dbReference>
<accession>A0ABU1A6R2</accession>